<evidence type="ECO:0000313" key="6">
    <source>
        <dbReference type="Proteomes" id="UP001448207"/>
    </source>
</evidence>
<evidence type="ECO:0000256" key="3">
    <source>
        <dbReference type="SAM" id="MobiDB-lite"/>
    </source>
</evidence>
<evidence type="ECO:0000256" key="1">
    <source>
        <dbReference type="ARBA" id="ARBA00004123"/>
    </source>
</evidence>
<comment type="subcellular location">
    <subcellularLocation>
        <location evidence="1">Nucleus</location>
    </subcellularLocation>
</comment>
<dbReference type="PANTHER" id="PTHR40621:SF6">
    <property type="entry name" value="AP-1-LIKE TRANSCRIPTION FACTOR YAP1-RELATED"/>
    <property type="match status" value="1"/>
</dbReference>
<dbReference type="InterPro" id="IPR004827">
    <property type="entry name" value="bZIP"/>
</dbReference>
<evidence type="ECO:0000313" key="5">
    <source>
        <dbReference type="EMBL" id="KAL0091555.1"/>
    </source>
</evidence>
<dbReference type="Proteomes" id="UP001448207">
    <property type="component" value="Unassembled WGS sequence"/>
</dbReference>
<comment type="caution">
    <text evidence="5">The sequence shown here is derived from an EMBL/GenBank/DDBJ whole genome shotgun (WGS) entry which is preliminary data.</text>
</comment>
<evidence type="ECO:0000259" key="4">
    <source>
        <dbReference type="PROSITE" id="PS00036"/>
    </source>
</evidence>
<keyword evidence="6" id="KW-1185">Reference proteome</keyword>
<sequence>MTELAFEYFDPESELCNLDENGRPIRPRKKPGRKPNPPTPAQRKAQNRAAQRAFRERKRREMRETESTMKRSVHVLDSAARETKLLRQRLSELSYENKYLKGVVLTLKLACKANGVEIPKFWDAGELDDMGAEKLLHSKSKDIPQALEFFLNNHKQIIGIPPLPLSSYAAATTTSVTTTMNNSINTNTAAATTTTSLNHNNHFNKYNGRPPPEWRKTLENLGIQVHDGMTNMEDDQSLSSKDTNTTDALDDMWVDPATGLSRTVTESPTPNSPVEEPTRRIFPPMTAIQALEFIENTIQPDELQTRSLFQPTELQRMIPHDSRIDVIPGASMRDLMIIYQDFYDADQMFKMVIDSALFLGGDLGNLDAWMVGPSFLERYWFLCSFQIGVIRLDNSANYAIKIAKNMINLLLTERKNMYLHRDLFEDCFPPCTI</sequence>
<dbReference type="InterPro" id="IPR046347">
    <property type="entry name" value="bZIP_sf"/>
</dbReference>
<protein>
    <submittedName>
        <fullName evidence="5">Basic-leucine zipper transcription factor</fullName>
    </submittedName>
</protein>
<dbReference type="PANTHER" id="PTHR40621">
    <property type="entry name" value="TRANSCRIPTION FACTOR KAPC-RELATED"/>
    <property type="match status" value="1"/>
</dbReference>
<dbReference type="Gene3D" id="1.20.5.170">
    <property type="match status" value="1"/>
</dbReference>
<dbReference type="InterPro" id="IPR050936">
    <property type="entry name" value="AP-1-like"/>
</dbReference>
<feature type="compositionally biased region" description="Basic and acidic residues" evidence="3">
    <location>
        <begin position="59"/>
        <end position="69"/>
    </location>
</feature>
<feature type="domain" description="BZIP" evidence="4">
    <location>
        <begin position="43"/>
        <end position="57"/>
    </location>
</feature>
<reference evidence="5 6" key="1">
    <citation type="submission" date="2024-04" db="EMBL/GenBank/DDBJ databases">
        <title>Symmetric and asymmetric DNA N6-adenine methylation regulates different biological responses in Mucorales.</title>
        <authorList>
            <consortium name="Lawrence Berkeley National Laboratory"/>
            <person name="Lax C."/>
            <person name="Mondo S.J."/>
            <person name="Osorio-Concepcion M."/>
            <person name="Muszewska A."/>
            <person name="Corrochano-Luque M."/>
            <person name="Gutierrez G."/>
            <person name="Riley R."/>
            <person name="Lipzen A."/>
            <person name="Guo J."/>
            <person name="Hundley H."/>
            <person name="Amirebrahimi M."/>
            <person name="Ng V."/>
            <person name="Lorenzo-Gutierrez D."/>
            <person name="Binder U."/>
            <person name="Yang J."/>
            <person name="Song Y."/>
            <person name="Canovas D."/>
            <person name="Navarro E."/>
            <person name="Freitag M."/>
            <person name="Gabaldon T."/>
            <person name="Grigoriev I.V."/>
            <person name="Corrochano L.M."/>
            <person name="Nicolas F.E."/>
            <person name="Garre V."/>
        </authorList>
    </citation>
    <scope>NUCLEOTIDE SEQUENCE [LARGE SCALE GENOMIC DNA]</scope>
    <source>
        <strain evidence="5 6">L51</strain>
    </source>
</reference>
<keyword evidence="2" id="KW-0539">Nucleus</keyword>
<accession>A0ABR3B667</accession>
<feature type="compositionally biased region" description="Polar residues" evidence="3">
    <location>
        <begin position="237"/>
        <end position="247"/>
    </location>
</feature>
<proteinExistence type="predicted"/>
<feature type="region of interest" description="Disordered" evidence="3">
    <location>
        <begin position="231"/>
        <end position="251"/>
    </location>
</feature>
<dbReference type="EMBL" id="JBCLYO010000003">
    <property type="protein sequence ID" value="KAL0091555.1"/>
    <property type="molecule type" value="Genomic_DNA"/>
</dbReference>
<evidence type="ECO:0000256" key="2">
    <source>
        <dbReference type="ARBA" id="ARBA00023242"/>
    </source>
</evidence>
<gene>
    <name evidence="5" type="ORF">J3Q64DRAFT_1673548</name>
</gene>
<dbReference type="SUPFAM" id="SSF57959">
    <property type="entry name" value="Leucine zipper domain"/>
    <property type="match status" value="1"/>
</dbReference>
<dbReference type="PROSITE" id="PS00036">
    <property type="entry name" value="BZIP_BASIC"/>
    <property type="match status" value="1"/>
</dbReference>
<feature type="compositionally biased region" description="Low complexity" evidence="3">
    <location>
        <begin position="41"/>
        <end position="52"/>
    </location>
</feature>
<feature type="region of interest" description="Disordered" evidence="3">
    <location>
        <begin position="17"/>
        <end position="70"/>
    </location>
</feature>
<organism evidence="5 6">
    <name type="scientific">Phycomyces blakesleeanus</name>
    <dbReference type="NCBI Taxonomy" id="4837"/>
    <lineage>
        <taxon>Eukaryota</taxon>
        <taxon>Fungi</taxon>
        <taxon>Fungi incertae sedis</taxon>
        <taxon>Mucoromycota</taxon>
        <taxon>Mucoromycotina</taxon>
        <taxon>Mucoromycetes</taxon>
        <taxon>Mucorales</taxon>
        <taxon>Phycomycetaceae</taxon>
        <taxon>Phycomyces</taxon>
    </lineage>
</organism>
<name>A0ABR3B667_PHYBL</name>